<gene>
    <name evidence="1" type="ORF">PBY51_000928</name>
</gene>
<name>A0AAN7XKV4_ELEMC</name>
<protein>
    <submittedName>
        <fullName evidence="1">Uncharacterized protein</fullName>
    </submittedName>
</protein>
<proteinExistence type="predicted"/>
<reference evidence="1 2" key="2">
    <citation type="journal article" date="2023" name="Mol. Biol. Evol.">
        <title>Genomics of Secondarily Temperate Adaptation in the Only Non-Antarctic Icefish.</title>
        <authorList>
            <person name="Rivera-Colon A.G."/>
            <person name="Rayamajhi N."/>
            <person name="Minhas B.F."/>
            <person name="Madrigal G."/>
            <person name="Bilyk K.T."/>
            <person name="Yoon V."/>
            <person name="Hune M."/>
            <person name="Gregory S."/>
            <person name="Cheng C.H.C."/>
            <person name="Catchen J.M."/>
        </authorList>
    </citation>
    <scope>NUCLEOTIDE SEQUENCE [LARGE SCALE GENOMIC DNA]</scope>
    <source>
        <strain evidence="1">JMC-PN-2008</strain>
    </source>
</reference>
<dbReference type="Proteomes" id="UP001346869">
    <property type="component" value="Unassembled WGS sequence"/>
</dbReference>
<comment type="caution">
    <text evidence="1">The sequence shown here is derived from an EMBL/GenBank/DDBJ whole genome shotgun (WGS) entry which is preliminary data.</text>
</comment>
<reference evidence="1 2" key="1">
    <citation type="journal article" date="2023" name="Genes (Basel)">
        <title>Chromosome-Level Genome Assembly and Circadian Gene Repertoire of the Patagonia Blennie Eleginops maclovinus-The Closest Ancestral Proxy of Antarctic Cryonotothenioids.</title>
        <authorList>
            <person name="Cheng C.C."/>
            <person name="Rivera-Colon A.G."/>
            <person name="Minhas B.F."/>
            <person name="Wilson L."/>
            <person name="Rayamajhi N."/>
            <person name="Vargas-Chacoff L."/>
            <person name="Catchen J.M."/>
        </authorList>
    </citation>
    <scope>NUCLEOTIDE SEQUENCE [LARGE SCALE GENOMIC DNA]</scope>
    <source>
        <strain evidence="1">JMC-PN-2008</strain>
    </source>
</reference>
<sequence>MRCHSESSSVCLLCTCAHISAAKPGRVSVCLCTLICVYQSELSVRADVVEEQTVKLDQTRLSLPEPPAV</sequence>
<evidence type="ECO:0000313" key="2">
    <source>
        <dbReference type="Proteomes" id="UP001346869"/>
    </source>
</evidence>
<dbReference type="EMBL" id="JAUZQC010000011">
    <property type="protein sequence ID" value="KAK5863945.1"/>
    <property type="molecule type" value="Genomic_DNA"/>
</dbReference>
<accession>A0AAN7XKV4</accession>
<organism evidence="1 2">
    <name type="scientific">Eleginops maclovinus</name>
    <name type="common">Patagonian blennie</name>
    <name type="synonym">Eleginus maclovinus</name>
    <dbReference type="NCBI Taxonomy" id="56733"/>
    <lineage>
        <taxon>Eukaryota</taxon>
        <taxon>Metazoa</taxon>
        <taxon>Chordata</taxon>
        <taxon>Craniata</taxon>
        <taxon>Vertebrata</taxon>
        <taxon>Euteleostomi</taxon>
        <taxon>Actinopterygii</taxon>
        <taxon>Neopterygii</taxon>
        <taxon>Teleostei</taxon>
        <taxon>Neoteleostei</taxon>
        <taxon>Acanthomorphata</taxon>
        <taxon>Eupercaria</taxon>
        <taxon>Perciformes</taxon>
        <taxon>Notothenioidei</taxon>
        <taxon>Eleginopidae</taxon>
        <taxon>Eleginops</taxon>
    </lineage>
</organism>
<evidence type="ECO:0000313" key="1">
    <source>
        <dbReference type="EMBL" id="KAK5863945.1"/>
    </source>
</evidence>
<keyword evidence="2" id="KW-1185">Reference proteome</keyword>
<dbReference type="AlphaFoldDB" id="A0AAN7XKV4"/>